<feature type="binding site" evidence="11">
    <location>
        <position position="78"/>
    </location>
    <ligand>
        <name>Zn(2+)</name>
        <dbReference type="ChEBI" id="CHEBI:29105"/>
        <label>1</label>
    </ligand>
</feature>
<keyword evidence="4" id="KW-0645">Protease</keyword>
<dbReference type="PROSITE" id="PS00759">
    <property type="entry name" value="ARGE_DAPE_CPG2_2"/>
    <property type="match status" value="1"/>
</dbReference>
<evidence type="ECO:0000256" key="10">
    <source>
        <dbReference type="PIRSR" id="PIRSR037215-1"/>
    </source>
</evidence>
<dbReference type="RefSeq" id="WP_055072308.1">
    <property type="nucleotide sequence ID" value="NZ_CYXY01000002.1"/>
</dbReference>
<feature type="binding site" evidence="11">
    <location>
        <position position="378"/>
    </location>
    <ligand>
        <name>Zn(2+)</name>
        <dbReference type="ChEBI" id="CHEBI:29105"/>
        <label>2</label>
    </ligand>
</feature>
<feature type="active site" evidence="10">
    <location>
        <position position="80"/>
    </location>
</feature>
<dbReference type="InterPro" id="IPR010161">
    <property type="entry name" value="Peptidase_M20B"/>
</dbReference>
<organism evidence="13 14">
    <name type="scientific">Anaerostipes hadrus</name>
    <dbReference type="NCBI Taxonomy" id="649756"/>
    <lineage>
        <taxon>Bacteria</taxon>
        <taxon>Bacillati</taxon>
        <taxon>Bacillota</taxon>
        <taxon>Clostridia</taxon>
        <taxon>Lachnospirales</taxon>
        <taxon>Lachnospiraceae</taxon>
        <taxon>Anaerostipes</taxon>
    </lineage>
</organism>
<evidence type="ECO:0000256" key="11">
    <source>
        <dbReference type="PIRSR" id="PIRSR037215-2"/>
    </source>
</evidence>
<dbReference type="NCBIfam" id="NF009920">
    <property type="entry name" value="PRK13381.1"/>
    <property type="match status" value="1"/>
</dbReference>
<dbReference type="Gene3D" id="3.30.70.360">
    <property type="match status" value="1"/>
</dbReference>
<evidence type="ECO:0000256" key="6">
    <source>
        <dbReference type="ARBA" id="ARBA00022801"/>
    </source>
</evidence>
<dbReference type="PIRSF" id="PIRSF037215">
    <property type="entry name" value="Peptidase_M20B"/>
    <property type="match status" value="1"/>
</dbReference>
<dbReference type="InterPro" id="IPR002933">
    <property type="entry name" value="Peptidase_M20"/>
</dbReference>
<dbReference type="SUPFAM" id="SSF53187">
    <property type="entry name" value="Zn-dependent exopeptidases"/>
    <property type="match status" value="1"/>
</dbReference>
<dbReference type="InterPro" id="IPR011650">
    <property type="entry name" value="Peptidase_M20_dimer"/>
</dbReference>
<dbReference type="GO" id="GO:0006518">
    <property type="term" value="P:peptide metabolic process"/>
    <property type="evidence" value="ECO:0007669"/>
    <property type="project" value="InterPro"/>
</dbReference>
<keyword evidence="5 11" id="KW-0479">Metal-binding</keyword>
<evidence type="ECO:0000256" key="5">
    <source>
        <dbReference type="ARBA" id="ARBA00022723"/>
    </source>
</evidence>
<feature type="domain" description="Peptidase M20 dimerisation" evidence="12">
    <location>
        <begin position="206"/>
        <end position="304"/>
    </location>
</feature>
<dbReference type="EC" id="3.4.11.4" evidence="9"/>
<dbReference type="EMBL" id="CYXY01000002">
    <property type="protein sequence ID" value="CUM75895.1"/>
    <property type="molecule type" value="Genomic_DNA"/>
</dbReference>
<keyword evidence="3 13" id="KW-0031">Aminopeptidase</keyword>
<feature type="binding site" evidence="11">
    <location>
        <position position="140"/>
    </location>
    <ligand>
        <name>Zn(2+)</name>
        <dbReference type="ChEBI" id="CHEBI:29105"/>
        <label>1</label>
    </ligand>
</feature>
<evidence type="ECO:0000256" key="9">
    <source>
        <dbReference type="NCBIfam" id="TIGR01882"/>
    </source>
</evidence>
<dbReference type="InterPro" id="IPR001261">
    <property type="entry name" value="ArgE/DapE_CS"/>
</dbReference>
<proteinExistence type="inferred from homology"/>
<evidence type="ECO:0000256" key="3">
    <source>
        <dbReference type="ARBA" id="ARBA00022438"/>
    </source>
</evidence>
<feature type="binding site" evidence="11">
    <location>
        <position position="196"/>
    </location>
    <ligand>
        <name>Zn(2+)</name>
        <dbReference type="ChEBI" id="CHEBI:29105"/>
        <label>1</label>
    </ligand>
</feature>
<dbReference type="NCBIfam" id="NF003976">
    <property type="entry name" value="PRK05469.1"/>
    <property type="match status" value="1"/>
</dbReference>
<dbReference type="Proteomes" id="UP000095553">
    <property type="component" value="Unassembled WGS sequence"/>
</dbReference>
<dbReference type="GO" id="GO:0045148">
    <property type="term" value="F:tripeptide aminopeptidase activity"/>
    <property type="evidence" value="ECO:0007669"/>
    <property type="project" value="UniProtKB-UniRule"/>
</dbReference>
<comment type="similarity">
    <text evidence="2">Belongs to the peptidase M20B family.</text>
</comment>
<comment type="catalytic activity">
    <reaction evidence="1">
        <text>Release of the N-terminal residue from a tripeptide.</text>
        <dbReference type="EC" id="3.4.11.4"/>
    </reaction>
</comment>
<accession>A0A173RDL5</accession>
<gene>
    <name evidence="13" type="primary">pepT</name>
    <name evidence="13" type="ORF">ERS852571_00436</name>
</gene>
<dbReference type="PANTHER" id="PTHR42994:SF1">
    <property type="entry name" value="PEPTIDASE T"/>
    <property type="match status" value="1"/>
</dbReference>
<dbReference type="SUPFAM" id="SSF55031">
    <property type="entry name" value="Bacterial exopeptidase dimerisation domain"/>
    <property type="match status" value="1"/>
</dbReference>
<evidence type="ECO:0000256" key="2">
    <source>
        <dbReference type="ARBA" id="ARBA00009692"/>
    </source>
</evidence>
<dbReference type="GO" id="GO:0008237">
    <property type="term" value="F:metallopeptidase activity"/>
    <property type="evidence" value="ECO:0007669"/>
    <property type="project" value="UniProtKB-KW"/>
</dbReference>
<feature type="binding site" evidence="11">
    <location>
        <position position="140"/>
    </location>
    <ligand>
        <name>Zn(2+)</name>
        <dbReference type="ChEBI" id="CHEBI:29105"/>
        <label>2</label>
    </ligand>
</feature>
<keyword evidence="8" id="KW-0482">Metalloprotease</keyword>
<keyword evidence="7 11" id="KW-0862">Zinc</keyword>
<dbReference type="PROSITE" id="PS00758">
    <property type="entry name" value="ARGE_DAPE_CPG2_1"/>
    <property type="match status" value="1"/>
</dbReference>
<dbReference type="GO" id="GO:0005829">
    <property type="term" value="C:cytosol"/>
    <property type="evidence" value="ECO:0007669"/>
    <property type="project" value="TreeGrafter"/>
</dbReference>
<feature type="active site" description="Proton acceptor" evidence="10">
    <location>
        <position position="173"/>
    </location>
</feature>
<dbReference type="GO" id="GO:0008270">
    <property type="term" value="F:zinc ion binding"/>
    <property type="evidence" value="ECO:0007669"/>
    <property type="project" value="InterPro"/>
</dbReference>
<evidence type="ECO:0000256" key="1">
    <source>
        <dbReference type="ARBA" id="ARBA00000870"/>
    </source>
</evidence>
<comment type="cofactor">
    <cofactor evidence="11">
        <name>Zn(2+)</name>
        <dbReference type="ChEBI" id="CHEBI:29105"/>
    </cofactor>
    <text evidence="11">Binds 2 Zn(2+) ions per subunit.</text>
</comment>
<dbReference type="InterPro" id="IPR036264">
    <property type="entry name" value="Bact_exopeptidase_dim_dom"/>
</dbReference>
<evidence type="ECO:0000313" key="13">
    <source>
        <dbReference type="EMBL" id="CUM75895.1"/>
    </source>
</evidence>
<evidence type="ECO:0000313" key="14">
    <source>
        <dbReference type="Proteomes" id="UP000095553"/>
    </source>
</evidence>
<evidence type="ECO:0000259" key="12">
    <source>
        <dbReference type="Pfam" id="PF07687"/>
    </source>
</evidence>
<reference evidence="13 14" key="1">
    <citation type="submission" date="2015-09" db="EMBL/GenBank/DDBJ databases">
        <authorList>
            <consortium name="Pathogen Informatics"/>
        </authorList>
    </citation>
    <scope>NUCLEOTIDE SEQUENCE [LARGE SCALE GENOMIC DNA]</scope>
    <source>
        <strain evidence="13 14">2789STDY5834959</strain>
    </source>
</reference>
<protein>
    <recommendedName>
        <fullName evidence="9">Peptidase T</fullName>
        <ecNumber evidence="9">3.4.11.4</ecNumber>
    </recommendedName>
</protein>
<evidence type="ECO:0000256" key="8">
    <source>
        <dbReference type="ARBA" id="ARBA00023049"/>
    </source>
</evidence>
<dbReference type="GO" id="GO:0006508">
    <property type="term" value="P:proteolysis"/>
    <property type="evidence" value="ECO:0007669"/>
    <property type="project" value="UniProtKB-UniRule"/>
</dbReference>
<dbReference type="CDD" id="cd03892">
    <property type="entry name" value="M20_peptT"/>
    <property type="match status" value="1"/>
</dbReference>
<evidence type="ECO:0000256" key="7">
    <source>
        <dbReference type="ARBA" id="ARBA00022833"/>
    </source>
</evidence>
<dbReference type="Pfam" id="PF01546">
    <property type="entry name" value="Peptidase_M20"/>
    <property type="match status" value="1"/>
</dbReference>
<evidence type="ECO:0000256" key="4">
    <source>
        <dbReference type="ARBA" id="ARBA00022670"/>
    </source>
</evidence>
<dbReference type="PANTHER" id="PTHR42994">
    <property type="entry name" value="PEPTIDASE T"/>
    <property type="match status" value="1"/>
</dbReference>
<dbReference type="AlphaFoldDB" id="A0A173RDL5"/>
<dbReference type="NCBIfam" id="TIGR01882">
    <property type="entry name" value="peptidase-T"/>
    <property type="match status" value="1"/>
</dbReference>
<keyword evidence="6 13" id="KW-0378">Hydrolase</keyword>
<sequence length="407" mass="45014">MKAYERLLNYVEILTPSNENSQTVPSSDCQFDLARVLENEMKELGLSDVYLDDKCYLYGKLPATKGYENCPAIGFIAHMDTVSDFCDHPIRPILTKNYNGEALPLGDSSLVLDPKVFPHLSSLKGRTLITSDGTTILGADDKAGIAEILTMVERLISKEIPHGPISIAFTPDEEIGSGAEYFDIKRFDADFAYTLDGDTEGEIQFENFNACKAEFEITGFNVHPGSSKDTMINASLVAMEINSCLPSMETPRNTEDYEGFYHLINMNGDVSHATLHYIVRDHDRGLFEAKKQTLRLIAKNMNEKWGNGCVTLTITDQYQNMAEIIKDCPHLIKNAKKACENAGVAPLVLPIRGGTDGCQLSFRGLPCPNLGTGGHAYHGPYEHISVEGMDMCVDIVVELIKLYTEGY</sequence>
<dbReference type="Gene3D" id="3.40.630.10">
    <property type="entry name" value="Zn peptidases"/>
    <property type="match status" value="1"/>
</dbReference>
<feature type="binding site" evidence="11">
    <location>
        <position position="174"/>
    </location>
    <ligand>
        <name>Zn(2+)</name>
        <dbReference type="ChEBI" id="CHEBI:29105"/>
        <label>2</label>
    </ligand>
</feature>
<dbReference type="Pfam" id="PF07687">
    <property type="entry name" value="M20_dimer"/>
    <property type="match status" value="1"/>
</dbReference>
<name>A0A173RDL5_ANAHA</name>